<protein>
    <recommendedName>
        <fullName evidence="3">non-specific serine/threonine protein kinase</fullName>
        <ecNumber evidence="3">2.7.11.1</ecNumber>
    </recommendedName>
</protein>
<accession>A0AA91Q4J3</accession>
<dbReference type="GO" id="GO:0005940">
    <property type="term" value="C:septin ring"/>
    <property type="evidence" value="ECO:0007669"/>
    <property type="project" value="UniProtKB-ARBA"/>
</dbReference>
<evidence type="ECO:0000256" key="14">
    <source>
        <dbReference type="SAM" id="MobiDB-lite"/>
    </source>
</evidence>
<evidence type="ECO:0000256" key="13">
    <source>
        <dbReference type="PROSITE-ProRule" id="PRU10141"/>
    </source>
</evidence>
<dbReference type="EMBL" id="LYUB02000001">
    <property type="protein sequence ID" value="OVF10815.1"/>
    <property type="molecule type" value="Genomic_DNA"/>
</dbReference>
<evidence type="ECO:0000256" key="7">
    <source>
        <dbReference type="ARBA" id="ARBA00022741"/>
    </source>
</evidence>
<keyword evidence="5" id="KW-0597">Phosphoprotein</keyword>
<proteinExistence type="inferred from homology"/>
<dbReference type="PROSITE" id="PS00108">
    <property type="entry name" value="PROTEIN_KINASE_ST"/>
    <property type="match status" value="1"/>
</dbReference>
<dbReference type="CDD" id="cd14081">
    <property type="entry name" value="STKc_BRSK1_2"/>
    <property type="match status" value="1"/>
</dbReference>
<feature type="region of interest" description="Disordered" evidence="14">
    <location>
        <begin position="447"/>
        <end position="472"/>
    </location>
</feature>
<evidence type="ECO:0000259" key="15">
    <source>
        <dbReference type="PROSITE" id="PS50011"/>
    </source>
</evidence>
<dbReference type="Proteomes" id="UP000195602">
    <property type="component" value="Unassembled WGS sequence"/>
</dbReference>
<evidence type="ECO:0000313" key="17">
    <source>
        <dbReference type="Proteomes" id="UP000195602"/>
    </source>
</evidence>
<evidence type="ECO:0000256" key="12">
    <source>
        <dbReference type="ARBA" id="ARBA00048679"/>
    </source>
</evidence>
<dbReference type="InterPro" id="IPR017441">
    <property type="entry name" value="Protein_kinase_ATP_BS"/>
</dbReference>
<keyword evidence="8 16" id="KW-0418">Kinase</keyword>
<dbReference type="PANTHER" id="PTHR24346:SF110">
    <property type="entry name" value="NON-SPECIFIC SERINE_THREONINE PROTEIN KINASE"/>
    <property type="match status" value="1"/>
</dbReference>
<dbReference type="GO" id="GO:0001558">
    <property type="term" value="P:regulation of cell growth"/>
    <property type="evidence" value="ECO:0007669"/>
    <property type="project" value="UniProtKB-ARBA"/>
</dbReference>
<dbReference type="PROSITE" id="PS00107">
    <property type="entry name" value="PROTEIN_KINASE_ATP"/>
    <property type="match status" value="1"/>
</dbReference>
<gene>
    <name evidence="16" type="ORF">A9F13_01g02376</name>
</gene>
<dbReference type="InterPro" id="IPR000719">
    <property type="entry name" value="Prot_kinase_dom"/>
</dbReference>
<evidence type="ECO:0000256" key="10">
    <source>
        <dbReference type="ARBA" id="ARBA00023054"/>
    </source>
</evidence>
<evidence type="ECO:0000256" key="2">
    <source>
        <dbReference type="ARBA" id="ARBA00010791"/>
    </source>
</evidence>
<evidence type="ECO:0000256" key="6">
    <source>
        <dbReference type="ARBA" id="ARBA00022679"/>
    </source>
</evidence>
<evidence type="ECO:0000256" key="8">
    <source>
        <dbReference type="ARBA" id="ARBA00022777"/>
    </source>
</evidence>
<keyword evidence="4" id="KW-0723">Serine/threonine-protein kinase</keyword>
<dbReference type="GO" id="GO:0004674">
    <property type="term" value="F:protein serine/threonine kinase activity"/>
    <property type="evidence" value="ECO:0007669"/>
    <property type="project" value="UniProtKB-KW"/>
</dbReference>
<evidence type="ECO:0000313" key="16">
    <source>
        <dbReference type="EMBL" id="OVF10815.1"/>
    </source>
</evidence>
<dbReference type="SUPFAM" id="SSF56112">
    <property type="entry name" value="Protein kinase-like (PK-like)"/>
    <property type="match status" value="1"/>
</dbReference>
<organism evidence="16 17">
    <name type="scientific">Clavispora lusitaniae</name>
    <name type="common">Candida lusitaniae</name>
    <dbReference type="NCBI Taxonomy" id="36911"/>
    <lineage>
        <taxon>Eukaryota</taxon>
        <taxon>Fungi</taxon>
        <taxon>Dikarya</taxon>
        <taxon>Ascomycota</taxon>
        <taxon>Saccharomycotina</taxon>
        <taxon>Pichiomycetes</taxon>
        <taxon>Metschnikowiaceae</taxon>
        <taxon>Clavispora</taxon>
    </lineage>
</organism>
<dbReference type="Pfam" id="PF00069">
    <property type="entry name" value="Pkinase"/>
    <property type="match status" value="1"/>
</dbReference>
<feature type="compositionally biased region" description="Basic and acidic residues" evidence="14">
    <location>
        <begin position="1058"/>
        <end position="1076"/>
    </location>
</feature>
<feature type="compositionally biased region" description="Polar residues" evidence="14">
    <location>
        <begin position="37"/>
        <end position="46"/>
    </location>
</feature>
<feature type="domain" description="Protein kinase" evidence="15">
    <location>
        <begin position="59"/>
        <end position="322"/>
    </location>
</feature>
<feature type="region of interest" description="Disordered" evidence="14">
    <location>
        <begin position="707"/>
        <end position="728"/>
    </location>
</feature>
<evidence type="ECO:0000256" key="11">
    <source>
        <dbReference type="ARBA" id="ARBA00047899"/>
    </source>
</evidence>
<dbReference type="GO" id="GO:0005524">
    <property type="term" value="F:ATP binding"/>
    <property type="evidence" value="ECO:0007669"/>
    <property type="project" value="UniProtKB-UniRule"/>
</dbReference>
<evidence type="ECO:0000256" key="3">
    <source>
        <dbReference type="ARBA" id="ARBA00012513"/>
    </source>
</evidence>
<keyword evidence="6" id="KW-0808">Transferase</keyword>
<dbReference type="KEGG" id="clus:A9F13_01g02376"/>
<dbReference type="InterPro" id="IPR011009">
    <property type="entry name" value="Kinase-like_dom_sf"/>
</dbReference>
<dbReference type="GO" id="GO:0035556">
    <property type="term" value="P:intracellular signal transduction"/>
    <property type="evidence" value="ECO:0007669"/>
    <property type="project" value="TreeGrafter"/>
</dbReference>
<dbReference type="PANTHER" id="PTHR24346">
    <property type="entry name" value="MAP/MICROTUBULE AFFINITY-REGULATING KINASE"/>
    <property type="match status" value="1"/>
</dbReference>
<comment type="catalytic activity">
    <reaction evidence="11">
        <text>L-threonyl-[protein] + ATP = O-phospho-L-threonyl-[protein] + ADP + H(+)</text>
        <dbReference type="Rhea" id="RHEA:46608"/>
        <dbReference type="Rhea" id="RHEA-COMP:11060"/>
        <dbReference type="Rhea" id="RHEA-COMP:11605"/>
        <dbReference type="ChEBI" id="CHEBI:15378"/>
        <dbReference type="ChEBI" id="CHEBI:30013"/>
        <dbReference type="ChEBI" id="CHEBI:30616"/>
        <dbReference type="ChEBI" id="CHEBI:61977"/>
        <dbReference type="ChEBI" id="CHEBI:456216"/>
        <dbReference type="EC" id="2.7.11.1"/>
    </reaction>
</comment>
<reference evidence="16 17" key="1">
    <citation type="submission" date="2017-04" db="EMBL/GenBank/DDBJ databases">
        <title>Draft genome of the yeast Clavispora lusitaniae type strain CBS 6936.</title>
        <authorList>
            <person name="Durrens P."/>
            <person name="Klopp C."/>
            <person name="Biteau N."/>
            <person name="Fitton-Ouhabi V."/>
            <person name="Dementhon K."/>
            <person name="Accoceberry I."/>
            <person name="Sherman D.J."/>
            <person name="Noel T."/>
        </authorList>
    </citation>
    <scope>NUCLEOTIDE SEQUENCE [LARGE SCALE GENOMIC DNA]</scope>
    <source>
        <strain evidence="16 17">CBS 6936</strain>
    </source>
</reference>
<comment type="similarity">
    <text evidence="2">Belongs to the protein kinase superfamily. CAMK Ser/Thr protein kinase family. NIM1 subfamily.</text>
</comment>
<feature type="compositionally biased region" description="Low complexity" evidence="14">
    <location>
        <begin position="713"/>
        <end position="728"/>
    </location>
</feature>
<dbReference type="Gene3D" id="1.10.510.10">
    <property type="entry name" value="Transferase(Phosphotransferase) domain 1"/>
    <property type="match status" value="1"/>
</dbReference>
<dbReference type="EC" id="2.7.11.1" evidence="3"/>
<keyword evidence="9 13" id="KW-0067">ATP-binding</keyword>
<evidence type="ECO:0000256" key="5">
    <source>
        <dbReference type="ARBA" id="ARBA00022553"/>
    </source>
</evidence>
<dbReference type="GO" id="GO:0005935">
    <property type="term" value="C:cellular bud neck"/>
    <property type="evidence" value="ECO:0007669"/>
    <property type="project" value="UniProtKB-SubCell"/>
</dbReference>
<dbReference type="Pfam" id="PF16797">
    <property type="entry name" value="Fungal_KA1"/>
    <property type="match status" value="1"/>
</dbReference>
<feature type="region of interest" description="Disordered" evidence="14">
    <location>
        <begin position="813"/>
        <end position="848"/>
    </location>
</feature>
<dbReference type="FunFam" id="1.10.510.10:FF:000394">
    <property type="entry name" value="Serine/threonine-protein kinase HSL1"/>
    <property type="match status" value="1"/>
</dbReference>
<keyword evidence="10" id="KW-0175">Coiled coil</keyword>
<comment type="catalytic activity">
    <reaction evidence="12">
        <text>L-seryl-[protein] + ATP = O-phospho-L-seryl-[protein] + ADP + H(+)</text>
        <dbReference type="Rhea" id="RHEA:17989"/>
        <dbReference type="Rhea" id="RHEA-COMP:9863"/>
        <dbReference type="Rhea" id="RHEA-COMP:11604"/>
        <dbReference type="ChEBI" id="CHEBI:15378"/>
        <dbReference type="ChEBI" id="CHEBI:29999"/>
        <dbReference type="ChEBI" id="CHEBI:30616"/>
        <dbReference type="ChEBI" id="CHEBI:83421"/>
        <dbReference type="ChEBI" id="CHEBI:456216"/>
        <dbReference type="EC" id="2.7.11.1"/>
    </reaction>
</comment>
<keyword evidence="7 13" id="KW-0547">Nucleotide-binding</keyword>
<evidence type="ECO:0000256" key="1">
    <source>
        <dbReference type="ARBA" id="ARBA00004266"/>
    </source>
</evidence>
<dbReference type="InterPro" id="IPR031850">
    <property type="entry name" value="Fungal_KA1_dom"/>
</dbReference>
<sequence length="1439" mass="161206">MTSILNQQSTALPSLPSQSSNVDKVVQSVTNATKRLSQISTNTNNSAKKRKAQNKIGPWKLGRTLGRGSTGRVRLAKNVRTGKLAAVKIVPKSNFKKLENPKYKNNDATRLPYGIEREIIIMKLISHPNIMGLYDVWENKNDLYLILEYIEGGELFDYLIKRGRLSEAEAINYFKQIIHGIGYLHQFNICHRDLKPENLLLDFNKNIKIADFGMAALEVDKKLLETSCGSPHYASPEIVAGKNYHGAPSDIWSCGIILFALLTGHLPFDDENIRKLLMKVQNGRFIMPSDLSWEAKDLISRMLQVNPNDRISIEDILTHPLLTKYPSPSDGEGNELSDLILHSNIKPIQSMDHIDAEIVRNLCILFHNCPEEQIIKCLLSPNKSPEKMFYYLLMKYRNEHSYSSGSYNYVDEDTDITPSGSKQTLPRSTSVIKTTVTTQTGEQLVTVQRVSRSTSSSSSTSTKNKTLSNITNSSFSASNAHKKKTLLKNTVISRKGSVNSFRNVKQKPLQHHSRTQNLPLKTEERKAISRKLTPGFIDLDAVTLADDKTSNNKDTREDYQHDEENKENEVRYEMDPSIMQFEKVCQDLFGSNVDTKSIYNLSLSLDKRNVSTETLNKLKLLNSRLSKTSLNLPKVPELPSGTPQRTLSKAERTEKKLAKEVQERNDARERTMREKEELSAKLIAEKKRQSQILQEKSREALRKINDIQSHRNSSAPLPSSVLSSLDPKSSVSPLLRARSLHQQSFPSKALNSKNSKVLQKLGIDFNSFSSPSSCRSSTLLKTSSSRNLANILSDDAHSTVRVEASILNEAEKSHELEAPSEDAASIASAKTKGSSYSLQNSKREPSRTNMTYRSMLDAIDERELKETSIILEGDSVNEEGNTTTNFAKASTDSNVGLIPNPRFSRITFNGLLNEPVATVTTHKERESKAASKKVTRQSLTTKKGKGLIEKASSNEFPGLGIKVPVVDESEQHDTSGDYSKNFVSIPSVEDTSSRLSSFQRAAISDENADDSSNGTLGEDFDLSKDLINMTNEYVSGNIDAPMSSSHVPKSRVLGREASGARKVSDKTSHGSRDTLVDDDRKDLISSMYKSYETLYTSRTNAHEHENDELRTSFNADIANAGVLDTSSLSENTHVSYESQNIFMVDDSEPKKQKQKKVDDAADETGEDLIVDDHNHEAVGIEKQGTIKSSLRRSHASTQIFSTMKMSEKINTAEINSPNPSVVRHEKSKPVVDEEKPNVFRRISLKPKREAPKAPEVQVWDEEKLKGHNRFSGISVRSNAKKFIAPRDKDSPSVGGWFRKFFQSFTRGNRNDVREADAKSSRRDVYIIETSVVAHDLMRIIRNQMKMKEIEGSVSHVEIDEEFALISGVIPSKFARGRKLHFKIEIIDLVNSSSLHLLKIKGSRTGFKNLIEVVSFVIKQEEEANDLRRSSGYKFDGHKA</sequence>
<feature type="compositionally biased region" description="Basic and acidic residues" evidence="14">
    <location>
        <begin position="648"/>
        <end position="675"/>
    </location>
</feature>
<comment type="caution">
    <text evidence="16">The sequence shown here is derived from an EMBL/GenBank/DDBJ whole genome shotgun (WGS) entry which is preliminary data.</text>
</comment>
<evidence type="ECO:0000256" key="4">
    <source>
        <dbReference type="ARBA" id="ARBA00022527"/>
    </source>
</evidence>
<feature type="compositionally biased region" description="Polar residues" evidence="14">
    <location>
        <begin position="831"/>
        <end position="840"/>
    </location>
</feature>
<dbReference type="SMART" id="SM00220">
    <property type="entry name" value="S_TKc"/>
    <property type="match status" value="1"/>
</dbReference>
<dbReference type="GO" id="GO:0030447">
    <property type="term" value="P:filamentous growth"/>
    <property type="evidence" value="ECO:0007669"/>
    <property type="project" value="UniProtKB-ARBA"/>
</dbReference>
<name>A0AA91Q4J3_CLALS</name>
<dbReference type="PROSITE" id="PS50011">
    <property type="entry name" value="PROTEIN_KINASE_DOM"/>
    <property type="match status" value="1"/>
</dbReference>
<feature type="region of interest" description="Disordered" evidence="14">
    <location>
        <begin position="920"/>
        <end position="943"/>
    </location>
</feature>
<dbReference type="GO" id="GO:0060258">
    <property type="term" value="P:negative regulation of filamentous growth"/>
    <property type="evidence" value="ECO:0007669"/>
    <property type="project" value="UniProtKB-ARBA"/>
</dbReference>
<comment type="subcellular location">
    <subcellularLocation>
        <location evidence="1">Bud neck</location>
    </subcellularLocation>
</comment>
<feature type="region of interest" description="Disordered" evidence="14">
    <location>
        <begin position="1"/>
        <end position="22"/>
    </location>
</feature>
<evidence type="ECO:0000256" key="9">
    <source>
        <dbReference type="ARBA" id="ARBA00022840"/>
    </source>
</evidence>
<dbReference type="InterPro" id="IPR008271">
    <property type="entry name" value="Ser/Thr_kinase_AS"/>
</dbReference>
<feature type="region of interest" description="Disordered" evidence="14">
    <location>
        <begin position="1039"/>
        <end position="1076"/>
    </location>
</feature>
<feature type="region of interest" description="Disordered" evidence="14">
    <location>
        <begin position="631"/>
        <end position="675"/>
    </location>
</feature>
<feature type="binding site" evidence="13">
    <location>
        <position position="88"/>
    </location>
    <ligand>
        <name>ATP</name>
        <dbReference type="ChEBI" id="CHEBI:30616"/>
    </ligand>
</feature>
<feature type="region of interest" description="Disordered" evidence="14">
    <location>
        <begin position="37"/>
        <end position="68"/>
    </location>
</feature>